<dbReference type="RefSeq" id="WP_108963312.1">
    <property type="nucleotide sequence ID" value="NZ_QEFB01000013.1"/>
</dbReference>
<dbReference type="Pfam" id="PF00582">
    <property type="entry name" value="Usp"/>
    <property type="match status" value="1"/>
</dbReference>
<dbReference type="Proteomes" id="UP000244962">
    <property type="component" value="Unassembled WGS sequence"/>
</dbReference>
<protein>
    <submittedName>
        <fullName evidence="3">Universal stress protein UspA</fullName>
    </submittedName>
</protein>
<proteinExistence type="inferred from homology"/>
<dbReference type="PRINTS" id="PR01438">
    <property type="entry name" value="UNVRSLSTRESS"/>
</dbReference>
<keyword evidence="4" id="KW-1185">Reference proteome</keyword>
<dbReference type="AlphaFoldDB" id="A0A2U1TBN4"/>
<reference evidence="4" key="1">
    <citation type="submission" date="2018-04" db="EMBL/GenBank/DDBJ databases">
        <authorList>
            <person name="Liu S."/>
            <person name="Wang Z."/>
            <person name="Li J."/>
        </authorList>
    </citation>
    <scope>NUCLEOTIDE SEQUENCE [LARGE SCALE GENOMIC DNA]</scope>
    <source>
        <strain evidence="4">622</strain>
    </source>
</reference>
<dbReference type="PANTHER" id="PTHR46268:SF6">
    <property type="entry name" value="UNIVERSAL STRESS PROTEIN UP12"/>
    <property type="match status" value="1"/>
</dbReference>
<dbReference type="InterPro" id="IPR006015">
    <property type="entry name" value="Universal_stress_UspA"/>
</dbReference>
<comment type="caution">
    <text evidence="3">The sequence shown here is derived from an EMBL/GenBank/DDBJ whole genome shotgun (WGS) entry which is preliminary data.</text>
</comment>
<evidence type="ECO:0000313" key="3">
    <source>
        <dbReference type="EMBL" id="PWC06284.1"/>
    </source>
</evidence>
<sequence length="154" mass="16222">MSDSESTPSADPTATRTRPIVVGIDGSELSIKALRHARRLGEALDAPLEAVAVWQQAHSLYDFYQAESGWTPEKEVEKLLGDAVISAFGEDRPHGFTQTVLKGPPARTLIGHSADAEMLVLGSRGYGGFTGLLVGSVSTACVAHATCPVLIVHG</sequence>
<comment type="similarity">
    <text evidence="1">Belongs to the universal stress protein A family.</text>
</comment>
<accession>A0A2U1TBN4</accession>
<dbReference type="Gene3D" id="3.40.50.620">
    <property type="entry name" value="HUPs"/>
    <property type="match status" value="1"/>
</dbReference>
<organism evidence="3 4">
    <name type="scientific">Mycetocola zhujimingii</name>
    <dbReference type="NCBI Taxonomy" id="2079792"/>
    <lineage>
        <taxon>Bacteria</taxon>
        <taxon>Bacillati</taxon>
        <taxon>Actinomycetota</taxon>
        <taxon>Actinomycetes</taxon>
        <taxon>Micrococcales</taxon>
        <taxon>Microbacteriaceae</taxon>
        <taxon>Mycetocola</taxon>
    </lineage>
</organism>
<dbReference type="PANTHER" id="PTHR46268">
    <property type="entry name" value="STRESS RESPONSE PROTEIN NHAX"/>
    <property type="match status" value="1"/>
</dbReference>
<evidence type="ECO:0000313" key="4">
    <source>
        <dbReference type="Proteomes" id="UP000244962"/>
    </source>
</evidence>
<evidence type="ECO:0000259" key="2">
    <source>
        <dbReference type="Pfam" id="PF00582"/>
    </source>
</evidence>
<feature type="domain" description="UspA" evidence="2">
    <location>
        <begin position="18"/>
        <end position="153"/>
    </location>
</feature>
<dbReference type="SUPFAM" id="SSF52402">
    <property type="entry name" value="Adenine nucleotide alpha hydrolases-like"/>
    <property type="match status" value="1"/>
</dbReference>
<name>A0A2U1TBN4_9MICO</name>
<dbReference type="EMBL" id="QEFB01000013">
    <property type="protein sequence ID" value="PWC06284.1"/>
    <property type="molecule type" value="Genomic_DNA"/>
</dbReference>
<gene>
    <name evidence="3" type="ORF">DF223_11810</name>
</gene>
<dbReference type="InterPro" id="IPR006016">
    <property type="entry name" value="UspA"/>
</dbReference>
<dbReference type="CDD" id="cd00293">
    <property type="entry name" value="USP-like"/>
    <property type="match status" value="1"/>
</dbReference>
<dbReference type="InterPro" id="IPR014729">
    <property type="entry name" value="Rossmann-like_a/b/a_fold"/>
</dbReference>
<evidence type="ECO:0000256" key="1">
    <source>
        <dbReference type="ARBA" id="ARBA00008791"/>
    </source>
</evidence>